<evidence type="ECO:0000313" key="1">
    <source>
        <dbReference type="EMBL" id="GAT45083.1"/>
    </source>
</evidence>
<dbReference type="InterPro" id="IPR027417">
    <property type="entry name" value="P-loop_NTPase"/>
</dbReference>
<dbReference type="EMBL" id="DF840710">
    <property type="protein sequence ID" value="GAT45083.1"/>
    <property type="molecule type" value="Genomic_DNA"/>
</dbReference>
<proteinExistence type="predicted"/>
<sequence>MSTSSCLGIYTSFRRSAAFDRLCSSRTRQATVGSLYEQFTTVVTLTEQRRVTDEGWMKMLRRLRVGECTEDDISMLRSLLVDQERDEAIDWSRPPWDSAVLVTPRHSARVEWNRKSLRKHSAKTGECIYISASEDVVSKMGRELTISERLQAAQLGDEVLLSVGMRAMVLLNISTEAELANGTRGEIVDIVLDIRKPLPLKEGKESSAIQLKFPPAYSRWTTAAFRLSRGGAKASFQSSPARQNSAYLAVQAR</sequence>
<protein>
    <recommendedName>
        <fullName evidence="3">DNA helicase</fullName>
    </recommendedName>
</protein>
<reference evidence="1" key="1">
    <citation type="submission" date="2014-09" db="EMBL/GenBank/DDBJ databases">
        <title>Genome sequence of the luminous mushroom Mycena chlorophos for searching fungal bioluminescence genes.</title>
        <authorList>
            <person name="Tanaka Y."/>
            <person name="Kasuga D."/>
            <person name="Oba Y."/>
            <person name="Hase S."/>
            <person name="Sato K."/>
            <person name="Oba Y."/>
            <person name="Sakakibara Y."/>
        </authorList>
    </citation>
    <scope>NUCLEOTIDE SEQUENCE</scope>
</reference>
<evidence type="ECO:0000313" key="2">
    <source>
        <dbReference type="Proteomes" id="UP000815677"/>
    </source>
</evidence>
<dbReference type="SUPFAM" id="SSF52540">
    <property type="entry name" value="P-loop containing nucleoside triphosphate hydrolases"/>
    <property type="match status" value="1"/>
</dbReference>
<organism evidence="1 2">
    <name type="scientific">Mycena chlorophos</name>
    <name type="common">Agaric fungus</name>
    <name type="synonym">Agaricus chlorophos</name>
    <dbReference type="NCBI Taxonomy" id="658473"/>
    <lineage>
        <taxon>Eukaryota</taxon>
        <taxon>Fungi</taxon>
        <taxon>Dikarya</taxon>
        <taxon>Basidiomycota</taxon>
        <taxon>Agaricomycotina</taxon>
        <taxon>Agaricomycetes</taxon>
        <taxon>Agaricomycetidae</taxon>
        <taxon>Agaricales</taxon>
        <taxon>Marasmiineae</taxon>
        <taxon>Mycenaceae</taxon>
        <taxon>Mycena</taxon>
    </lineage>
</organism>
<name>A0ABQ0L1P1_MYCCL</name>
<gene>
    <name evidence="1" type="ORF">MCHLO_02676</name>
</gene>
<keyword evidence="2" id="KW-1185">Reference proteome</keyword>
<dbReference type="Proteomes" id="UP000815677">
    <property type="component" value="Unassembled WGS sequence"/>
</dbReference>
<evidence type="ECO:0008006" key="3">
    <source>
        <dbReference type="Google" id="ProtNLM"/>
    </source>
</evidence>
<accession>A0ABQ0L1P1</accession>